<dbReference type="STRING" id="644358.A0A0C4ECX0"/>
<evidence type="ECO:0000256" key="1">
    <source>
        <dbReference type="SAM" id="MobiDB-lite"/>
    </source>
</evidence>
<dbReference type="EnsemblFungi" id="MAPG_10559T0">
    <property type="protein sequence ID" value="MAPG_10559T0"/>
    <property type="gene ID" value="MAPG_10559"/>
</dbReference>
<reference evidence="2" key="3">
    <citation type="submission" date="2011-03" db="EMBL/GenBank/DDBJ databases">
        <title>Annotation of Magnaporthe poae ATCC 64411.</title>
        <authorList>
            <person name="Ma L.-J."/>
            <person name="Dead R."/>
            <person name="Young S.K."/>
            <person name="Zeng Q."/>
            <person name="Gargeya S."/>
            <person name="Fitzgerald M."/>
            <person name="Haas B."/>
            <person name="Abouelleil A."/>
            <person name="Alvarado L."/>
            <person name="Arachchi H.M."/>
            <person name="Berlin A."/>
            <person name="Brown A."/>
            <person name="Chapman S.B."/>
            <person name="Chen Z."/>
            <person name="Dunbar C."/>
            <person name="Freedman E."/>
            <person name="Gearin G."/>
            <person name="Gellesch M."/>
            <person name="Goldberg J."/>
            <person name="Griggs A."/>
            <person name="Gujja S."/>
            <person name="Heiman D."/>
            <person name="Howarth C."/>
            <person name="Larson L."/>
            <person name="Lui A."/>
            <person name="MacDonald P.J.P."/>
            <person name="Mehta T."/>
            <person name="Montmayeur A."/>
            <person name="Murphy C."/>
            <person name="Neiman D."/>
            <person name="Pearson M."/>
            <person name="Priest M."/>
            <person name="Roberts A."/>
            <person name="Saif S."/>
            <person name="Shea T."/>
            <person name="Shenoy N."/>
            <person name="Sisk P."/>
            <person name="Stolte C."/>
            <person name="Sykes S."/>
            <person name="Yandava C."/>
            <person name="Wortman J."/>
            <person name="Nusbaum C."/>
            <person name="Birren B."/>
        </authorList>
    </citation>
    <scope>NUCLEOTIDE SEQUENCE</scope>
    <source>
        <strain evidence="2">ATCC 64411</strain>
    </source>
</reference>
<feature type="compositionally biased region" description="Pro residues" evidence="1">
    <location>
        <begin position="435"/>
        <end position="446"/>
    </location>
</feature>
<reference evidence="3" key="5">
    <citation type="submission" date="2015-06" db="UniProtKB">
        <authorList>
            <consortium name="EnsemblFungi"/>
        </authorList>
    </citation>
    <scope>IDENTIFICATION</scope>
    <source>
        <strain evidence="3">ATCC 64411</strain>
    </source>
</reference>
<reference evidence="3" key="4">
    <citation type="journal article" date="2015" name="G3 (Bethesda)">
        <title>Genome sequences of three phytopathogenic species of the Magnaporthaceae family of fungi.</title>
        <authorList>
            <person name="Okagaki L.H."/>
            <person name="Nunes C.C."/>
            <person name="Sailsbery J."/>
            <person name="Clay B."/>
            <person name="Brown D."/>
            <person name="John T."/>
            <person name="Oh Y."/>
            <person name="Young N."/>
            <person name="Fitzgerald M."/>
            <person name="Haas B.J."/>
            <person name="Zeng Q."/>
            <person name="Young S."/>
            <person name="Adiconis X."/>
            <person name="Fan L."/>
            <person name="Levin J.Z."/>
            <person name="Mitchell T.K."/>
            <person name="Okubara P.A."/>
            <person name="Farman M.L."/>
            <person name="Kohn L.M."/>
            <person name="Birren B."/>
            <person name="Ma L.-J."/>
            <person name="Dean R.A."/>
        </authorList>
    </citation>
    <scope>NUCLEOTIDE SEQUENCE</scope>
    <source>
        <strain evidence="3">ATCC 64411 / 73-15</strain>
    </source>
</reference>
<dbReference type="EMBL" id="ADBL01002360">
    <property type="status" value="NOT_ANNOTATED_CDS"/>
    <property type="molecule type" value="Genomic_DNA"/>
</dbReference>
<dbReference type="VEuPathDB" id="FungiDB:MAPG_10559"/>
<evidence type="ECO:0000313" key="3">
    <source>
        <dbReference type="EnsemblFungi" id="MAPG_10559T0"/>
    </source>
</evidence>
<feature type="compositionally biased region" description="Polar residues" evidence="1">
    <location>
        <begin position="529"/>
        <end position="567"/>
    </location>
</feature>
<protein>
    <recommendedName>
        <fullName evidence="5">Protein kinase domain-containing protein</fullName>
    </recommendedName>
</protein>
<name>A0A0C4ECX0_MAGP6</name>
<dbReference type="EMBL" id="GL876975">
    <property type="protein sequence ID" value="KLU90707.1"/>
    <property type="molecule type" value="Genomic_DNA"/>
</dbReference>
<dbReference type="eggNOG" id="ENOG502SJ0M">
    <property type="taxonomic scope" value="Eukaryota"/>
</dbReference>
<organism evidence="3 4">
    <name type="scientific">Magnaporthiopsis poae (strain ATCC 64411 / 73-15)</name>
    <name type="common">Kentucky bluegrass fungus</name>
    <name type="synonym">Magnaporthe poae</name>
    <dbReference type="NCBI Taxonomy" id="644358"/>
    <lineage>
        <taxon>Eukaryota</taxon>
        <taxon>Fungi</taxon>
        <taxon>Dikarya</taxon>
        <taxon>Ascomycota</taxon>
        <taxon>Pezizomycotina</taxon>
        <taxon>Sordariomycetes</taxon>
        <taxon>Sordariomycetidae</taxon>
        <taxon>Magnaporthales</taxon>
        <taxon>Magnaporthaceae</taxon>
        <taxon>Magnaporthiopsis</taxon>
    </lineage>
</organism>
<evidence type="ECO:0000313" key="2">
    <source>
        <dbReference type="EMBL" id="KLU90707.1"/>
    </source>
</evidence>
<feature type="region of interest" description="Disordered" evidence="1">
    <location>
        <begin position="418"/>
        <end position="595"/>
    </location>
</feature>
<proteinExistence type="predicted"/>
<evidence type="ECO:0008006" key="5">
    <source>
        <dbReference type="Google" id="ProtNLM"/>
    </source>
</evidence>
<reference evidence="2" key="1">
    <citation type="submission" date="2010-05" db="EMBL/GenBank/DDBJ databases">
        <title>The Genome Sequence of Magnaporthe poae strain ATCC 64411.</title>
        <authorList>
            <consortium name="The Broad Institute Genome Sequencing Platform"/>
            <consortium name="Broad Institute Genome Sequencing Center for Infectious Disease"/>
            <person name="Ma L.-J."/>
            <person name="Dead R."/>
            <person name="Young S."/>
            <person name="Zeng Q."/>
            <person name="Koehrsen M."/>
            <person name="Alvarado L."/>
            <person name="Berlin A."/>
            <person name="Chapman S.B."/>
            <person name="Chen Z."/>
            <person name="Freedman E."/>
            <person name="Gellesch M."/>
            <person name="Goldberg J."/>
            <person name="Griggs A."/>
            <person name="Gujja S."/>
            <person name="Heilman E.R."/>
            <person name="Heiman D."/>
            <person name="Hepburn T."/>
            <person name="Howarth C."/>
            <person name="Jen D."/>
            <person name="Larson L."/>
            <person name="Mehta T."/>
            <person name="Neiman D."/>
            <person name="Pearson M."/>
            <person name="Roberts A."/>
            <person name="Saif S."/>
            <person name="Shea T."/>
            <person name="Shenoy N."/>
            <person name="Sisk P."/>
            <person name="Stolte C."/>
            <person name="Sykes S."/>
            <person name="Walk T."/>
            <person name="White J."/>
            <person name="Yandava C."/>
            <person name="Haas B."/>
            <person name="Nusbaum C."/>
            <person name="Birren B."/>
        </authorList>
    </citation>
    <scope>NUCLEOTIDE SEQUENCE</scope>
    <source>
        <strain evidence="2">ATCC 64411</strain>
    </source>
</reference>
<feature type="compositionally biased region" description="Low complexity" evidence="1">
    <location>
        <begin position="636"/>
        <end position="653"/>
    </location>
</feature>
<evidence type="ECO:0000313" key="4">
    <source>
        <dbReference type="Proteomes" id="UP000011715"/>
    </source>
</evidence>
<feature type="compositionally biased region" description="Polar residues" evidence="1">
    <location>
        <begin position="488"/>
        <end position="505"/>
    </location>
</feature>
<sequence>MPPQHPDPLLWAQNRHMLRQLLLSNQLVKAIDELRVKAEQIRDAADQGYAAEHQLYLTERAKNSQSNLNKYITTCHNMVYSELDIAMDMPDGSIKSPVARFCPARIVPWRNLPVLQSAIFRDLDEPLRSSERLYESISFMEGLAERIMCHNVSSQDDLAHFQRVTTEEPLRYILYQLKDMACMTACYKLGDGVVLEHHCDSVQAETDPPRNPRPLGSEQVCVRRLDRGDPEPDMAYIIGCKTPAKLTMEQLHTVLHGTLDVSRIVSQPTPPADDEEESYRFHAEKLTVAALVEVFDSMIDNGLEYGVLTTGEIYVFLRIDWADVTTLHYDVAEPVAEVDQAAPEEAAYYSALGQLLAFTLLALGKPNENRAPRSQVERDAAKAQLQIWTLDWETAWREMPEVNKRGPPRVMSIPDADIPIRLVRTPSPSQVPGVRPRPPATPPRPLPAGFSIDEVRDRPANLCLSRHRCPPGRLTPTPSRERDRPSRDGSNGTGSSEAQMSSTPSHQDDGGASGSSAPASKKPRPCSQAPPSQNDAASTSRVPPAQSSITQVRPSQTRSASATQVPRQSHPGPSTQAPPPQQTQAPGSQPHAPQPAHVFPAQLYHVQPQLPQPAFVVDAQFTAFQPWFLFPLSRGPQQQPVPNNAQPQPQYVQGPFSGATGFNGSSSQMGSSSQTQTQHSHSHPPRTDGPPFCTQACLGGLIKSQAKGQALDVSCPNARLHQRNGSRTHAITLHECRNLLHAQLDGDVSDLDDGLVPITHQGGRGATFKLTLKGYGYTLVAKGVRPELVTELEREVDVPVGSCVPRFLGTIDLAEMDKKYHYGSETALVSLVLLTWSGDLGDPVDWRRI</sequence>
<dbReference type="EMBL" id="ADBL01002359">
    <property type="status" value="NOT_ANNOTATED_CDS"/>
    <property type="molecule type" value="Genomic_DNA"/>
</dbReference>
<feature type="region of interest" description="Disordered" evidence="1">
    <location>
        <begin position="635"/>
        <end position="690"/>
    </location>
</feature>
<accession>A0A0C4ECX0</accession>
<dbReference type="OrthoDB" id="411394at2759"/>
<keyword evidence="4" id="KW-1185">Reference proteome</keyword>
<reference evidence="4" key="2">
    <citation type="submission" date="2010-05" db="EMBL/GenBank/DDBJ databases">
        <title>The genome sequence of Magnaporthe poae strain ATCC 64411.</title>
        <authorList>
            <person name="Ma L.-J."/>
            <person name="Dead R."/>
            <person name="Young S."/>
            <person name="Zeng Q."/>
            <person name="Koehrsen M."/>
            <person name="Alvarado L."/>
            <person name="Berlin A."/>
            <person name="Chapman S.B."/>
            <person name="Chen Z."/>
            <person name="Freedman E."/>
            <person name="Gellesch M."/>
            <person name="Goldberg J."/>
            <person name="Griggs A."/>
            <person name="Gujja S."/>
            <person name="Heilman E.R."/>
            <person name="Heiman D."/>
            <person name="Hepburn T."/>
            <person name="Howarth C."/>
            <person name="Jen D."/>
            <person name="Larson L."/>
            <person name="Mehta T."/>
            <person name="Neiman D."/>
            <person name="Pearson M."/>
            <person name="Roberts A."/>
            <person name="Saif S."/>
            <person name="Shea T."/>
            <person name="Shenoy N."/>
            <person name="Sisk P."/>
            <person name="Stolte C."/>
            <person name="Sykes S."/>
            <person name="Walk T."/>
            <person name="White J."/>
            <person name="Yandava C."/>
            <person name="Haas B."/>
            <person name="Nusbaum C."/>
            <person name="Birren B."/>
        </authorList>
    </citation>
    <scope>NUCLEOTIDE SEQUENCE [LARGE SCALE GENOMIC DNA]</scope>
    <source>
        <strain evidence="4">ATCC 64411 / 73-15</strain>
    </source>
</reference>
<feature type="compositionally biased region" description="Low complexity" evidence="1">
    <location>
        <begin position="664"/>
        <end position="679"/>
    </location>
</feature>
<dbReference type="AlphaFoldDB" id="A0A0C4ECX0"/>
<dbReference type="Proteomes" id="UP000011715">
    <property type="component" value="Unassembled WGS sequence"/>
</dbReference>
<dbReference type="OMA" id="SCHEYIT"/>
<gene>
    <name evidence="2" type="ORF">MAPG_10559</name>
</gene>